<keyword evidence="5" id="KW-0597">Phosphoprotein</keyword>
<dbReference type="InterPro" id="IPR003890">
    <property type="entry name" value="MIF4G-like_typ-3"/>
</dbReference>
<evidence type="ECO:0000256" key="4">
    <source>
        <dbReference type="ARBA" id="ARBA00022540"/>
    </source>
</evidence>
<dbReference type="GO" id="GO:0003743">
    <property type="term" value="F:translation initiation factor activity"/>
    <property type="evidence" value="ECO:0007669"/>
    <property type="project" value="UniProtKB-KW"/>
</dbReference>
<evidence type="ECO:0000313" key="10">
    <source>
        <dbReference type="EMBL" id="POW02557.1"/>
    </source>
</evidence>
<feature type="compositionally biased region" description="Polar residues" evidence="8">
    <location>
        <begin position="837"/>
        <end position="851"/>
    </location>
</feature>
<evidence type="ECO:0000259" key="9">
    <source>
        <dbReference type="SMART" id="SM00543"/>
    </source>
</evidence>
<dbReference type="InterPro" id="IPR024752">
    <property type="entry name" value="Myb/SANT-like_dom"/>
</dbReference>
<evidence type="ECO:0000256" key="7">
    <source>
        <dbReference type="ARBA" id="ARBA00022917"/>
    </source>
</evidence>
<evidence type="ECO:0000256" key="1">
    <source>
        <dbReference type="ARBA" id="ARBA00004496"/>
    </source>
</evidence>
<comment type="subcellular location">
    <subcellularLocation>
        <location evidence="1">Cytoplasm</location>
    </subcellularLocation>
</comment>
<dbReference type="EMBL" id="PKSL01000140">
    <property type="protein sequence ID" value="POW02557.1"/>
    <property type="molecule type" value="Genomic_DNA"/>
</dbReference>
<keyword evidence="11" id="KW-1185">Reference proteome</keyword>
<organism evidence="10 11">
    <name type="scientific">Puccinia striiformis</name>
    <dbReference type="NCBI Taxonomy" id="27350"/>
    <lineage>
        <taxon>Eukaryota</taxon>
        <taxon>Fungi</taxon>
        <taxon>Dikarya</taxon>
        <taxon>Basidiomycota</taxon>
        <taxon>Pucciniomycotina</taxon>
        <taxon>Pucciniomycetes</taxon>
        <taxon>Pucciniales</taxon>
        <taxon>Pucciniaceae</taxon>
        <taxon>Puccinia</taxon>
    </lineage>
</organism>
<sequence length="1235" mass="140533">MAIHRVLSEDKFHGLKPTADGSWAAARLKRVDEGCPEMVDRKLRGLLNKLTAQNFESISDQIVQWVNKSEKDEDGKIVRQLVSLIIEQLTGPGLWPELYAKLCGRLKTRISPEISDRKVVDDRGHQVRGAALFRKYLVDRCQNDYEEGWSKRDDPRTQATEDGVYGTAHEAANKKTHTVAKAGCQDAFTEETDVLSDEFYAIQKAKRQYLALTRFIGELFKLDMLTERTMHAMIKPCLTNLVHCAEEDLETLCCLMMTVGKILDHDKGISHMNVYFARMETICTSPHLSSRIRFMDVIEARANKWAKREVGAIAKCEEKSPASTPDAISKGPLCPPKPDGNKANLTHLTNKQKQALLQCILEQQRAGFRKKGWNLQEEGWTNVAENMNNKFNMEYRFRCYKARAHILRLTYVNIQFLRAREGFEWDDLEHKLVADEAAWECIFEETEPDKRSHYQRLRRGRVEWYNLADQVFGEASTTEQLVQLPENLEAKRKTKVLSAWGDDQSPQEETISLGLNDQPKDEEIDSLEWGSQSRNVEILPSEWSDHKINTPPFTSASGWECQSPQVKNDSIEERVGSVAETDLEPAPRQHINPTAAPQEANVTQLTKKQKMALLQYVLQQRLKLQASELSIYGWAQVVETMNEKFGTEFNLKSLQGGLSKLHQNYLDIEFLRNVEGFEWNQLKRRLIADSATWERIIEKYPHKSEDYGAIRLRRIDWYDLAVQIYGQTSATDQNVRPPAKLKAKGKEIVGSGWGDVGWDDVQPQEEEVISSSSNDQPKDEQIGPSEWGNQSKNVDIISSDWSDLAIKTPPLTPSSRVGCRSPLPESESTRAKVETIAETQPESTPKENSNPTVVLQSYEGISPNPIHEAITLMAPMFLNELTALELISYKGQDSFAAALEQHIGPVCQLLEQTNSMISTVLFQVNRDSVLVAALPPEENAVATRVERPWLDLNCPATEDLSSDDDSPIQPMTGPEGFQSAITLSNTPSKTHIAIDLEKTAPSVHHWSPTSSSKRQRYDPTSKSPEMKLTLRDTLSPFHPKRPGDRSAGRFFKGASPSSSILHWKKIAKTQGLGECKLGASDMIGKSFHLYDWSFVRGDPGKQRSEKVMEDVTLQERDPKEFFKFLNSCKKPEDQESFFWIPREETRHIFKAFNRQRKTEFPFPNPRLMPTHSRHAKLFETVLSLSESEINLDQYKFESEEIIQQMKKSIESNHCDPTHPRVKFSVNKIMSRVDQC</sequence>
<dbReference type="FunFam" id="1.25.40.180:FF:000020">
    <property type="entry name" value="Eukaryotic translation initiation factor subunit"/>
    <property type="match status" value="1"/>
</dbReference>
<evidence type="ECO:0000256" key="6">
    <source>
        <dbReference type="ARBA" id="ARBA00022884"/>
    </source>
</evidence>
<dbReference type="AlphaFoldDB" id="A0A2S4UZ64"/>
<evidence type="ECO:0000256" key="2">
    <source>
        <dbReference type="ARBA" id="ARBA00005775"/>
    </source>
</evidence>
<dbReference type="VEuPathDB" id="FungiDB:PSTT_11693"/>
<dbReference type="GO" id="GO:0010494">
    <property type="term" value="C:cytoplasmic stress granule"/>
    <property type="evidence" value="ECO:0007669"/>
    <property type="project" value="UniProtKB-ARBA"/>
</dbReference>
<dbReference type="InterPro" id="IPR016024">
    <property type="entry name" value="ARM-type_fold"/>
</dbReference>
<feature type="domain" description="MIF4G" evidence="9">
    <location>
        <begin position="40"/>
        <end position="304"/>
    </location>
</feature>
<dbReference type="SMART" id="SM00543">
    <property type="entry name" value="MIF4G"/>
    <property type="match status" value="1"/>
</dbReference>
<dbReference type="SUPFAM" id="SSF48371">
    <property type="entry name" value="ARM repeat"/>
    <property type="match status" value="1"/>
</dbReference>
<name>A0A2S4UZ64_9BASI</name>
<dbReference type="GO" id="GO:0016281">
    <property type="term" value="C:eukaryotic translation initiation factor 4F complex"/>
    <property type="evidence" value="ECO:0007669"/>
    <property type="project" value="TreeGrafter"/>
</dbReference>
<keyword evidence="3" id="KW-0963">Cytoplasm</keyword>
<feature type="region of interest" description="Disordered" evidence="8">
    <location>
        <begin position="764"/>
        <end position="792"/>
    </location>
</feature>
<dbReference type="Pfam" id="PF02854">
    <property type="entry name" value="MIF4G"/>
    <property type="match status" value="1"/>
</dbReference>
<reference evidence="10" key="1">
    <citation type="submission" date="2017-12" db="EMBL/GenBank/DDBJ databases">
        <title>Gene loss provides genomic basis for host adaptation in cereal stripe rust fungi.</title>
        <authorList>
            <person name="Xia C."/>
        </authorList>
    </citation>
    <scope>NUCLEOTIDE SEQUENCE [LARGE SCALE GENOMIC DNA]</scope>
    <source>
        <strain evidence="10">93-210</strain>
    </source>
</reference>
<comment type="caution">
    <text evidence="10">The sequence shown here is derived from an EMBL/GenBank/DDBJ whole genome shotgun (WGS) entry which is preliminary data.</text>
</comment>
<comment type="similarity">
    <text evidence="2">Belongs to the eukaryotic initiation factor 4G family.</text>
</comment>
<gene>
    <name evidence="10" type="ORF">PSTT_11693</name>
</gene>
<evidence type="ECO:0000256" key="3">
    <source>
        <dbReference type="ARBA" id="ARBA00022490"/>
    </source>
</evidence>
<dbReference type="Pfam" id="PF12776">
    <property type="entry name" value="Myb_DNA-bind_3"/>
    <property type="match status" value="2"/>
</dbReference>
<evidence type="ECO:0000256" key="8">
    <source>
        <dbReference type="SAM" id="MobiDB-lite"/>
    </source>
</evidence>
<dbReference type="VEuPathDB" id="FungiDB:PSHT_14959"/>
<dbReference type="Gene3D" id="1.25.40.180">
    <property type="match status" value="1"/>
</dbReference>
<accession>A0A2S4UZ64</accession>
<dbReference type="GO" id="GO:0003729">
    <property type="term" value="F:mRNA binding"/>
    <property type="evidence" value="ECO:0007669"/>
    <property type="project" value="TreeGrafter"/>
</dbReference>
<protein>
    <recommendedName>
        <fullName evidence="9">MIF4G domain-containing protein</fullName>
    </recommendedName>
</protein>
<keyword evidence="7" id="KW-0648">Protein biosynthesis</keyword>
<keyword evidence="6" id="KW-0694">RNA-binding</keyword>
<dbReference type="PANTHER" id="PTHR23253:SF9">
    <property type="entry name" value="EUKARYOTIC TRANSLATION INITIATION FACTOR 4 GAMMA 2"/>
    <property type="match status" value="1"/>
</dbReference>
<feature type="region of interest" description="Disordered" evidence="8">
    <location>
        <begin position="1001"/>
        <end position="1027"/>
    </location>
</feature>
<dbReference type="PANTHER" id="PTHR23253">
    <property type="entry name" value="EUKARYOTIC TRANSLATION INITIATION FACTOR 4 GAMMA"/>
    <property type="match status" value="1"/>
</dbReference>
<dbReference type="Proteomes" id="UP000239156">
    <property type="component" value="Unassembled WGS sequence"/>
</dbReference>
<feature type="region of interest" description="Disordered" evidence="8">
    <location>
        <begin position="809"/>
        <end position="851"/>
    </location>
</feature>
<evidence type="ECO:0000256" key="5">
    <source>
        <dbReference type="ARBA" id="ARBA00022553"/>
    </source>
</evidence>
<feature type="compositionally biased region" description="Basic and acidic residues" evidence="8">
    <location>
        <begin position="1015"/>
        <end position="1027"/>
    </location>
</feature>
<keyword evidence="4" id="KW-0396">Initiation factor</keyword>
<evidence type="ECO:0000313" key="11">
    <source>
        <dbReference type="Proteomes" id="UP000239156"/>
    </source>
</evidence>
<proteinExistence type="inferred from homology"/>